<dbReference type="AlphaFoldDB" id="A0AAD5QW19"/>
<sequence length="155" mass="18349">MSDSKYSKTVNLPNVRKEVFTEIRPCPNRSDQTLGYARIKIACVWMKRLSQSVVTVDASCTDQSPYMAKWTCHMLGKLDWITIPHSPYSPDIAPEYHHRFRALKKCDRRSLKDHKQFKTNLRTFPYHPAPNDKHDLSQRLEIRQLPREMAKFFRK</sequence>
<gene>
    <name evidence="1" type="ORF">KIN20_024550</name>
    <name evidence="2" type="ORF">KIN20_024551</name>
</gene>
<keyword evidence="3" id="KW-1185">Reference proteome</keyword>
<name>A0AAD5QW19_PARTN</name>
<dbReference type="EMBL" id="JAHQIW010004979">
    <property type="protein sequence ID" value="KAJ1364450.1"/>
    <property type="molecule type" value="Genomic_DNA"/>
</dbReference>
<reference evidence="2" key="1">
    <citation type="submission" date="2021-06" db="EMBL/GenBank/DDBJ databases">
        <title>Parelaphostrongylus tenuis whole genome reference sequence.</title>
        <authorList>
            <person name="Garwood T.J."/>
            <person name="Larsen P.A."/>
            <person name="Fountain-Jones N.M."/>
            <person name="Garbe J.R."/>
            <person name="Macchietto M.G."/>
            <person name="Kania S.A."/>
            <person name="Gerhold R.W."/>
            <person name="Richards J.E."/>
            <person name="Wolf T.M."/>
        </authorList>
    </citation>
    <scope>NUCLEOTIDE SEQUENCE</scope>
    <source>
        <strain evidence="2">MNPRO001-30</strain>
        <tissue evidence="2">Meninges</tissue>
    </source>
</reference>
<evidence type="ECO:0000313" key="2">
    <source>
        <dbReference type="EMBL" id="KAJ1364450.1"/>
    </source>
</evidence>
<comment type="caution">
    <text evidence="2">The sequence shown here is derived from an EMBL/GenBank/DDBJ whole genome shotgun (WGS) entry which is preliminary data.</text>
</comment>
<dbReference type="EMBL" id="JAHQIW010004979">
    <property type="protein sequence ID" value="KAJ1364449.1"/>
    <property type="molecule type" value="Genomic_DNA"/>
</dbReference>
<evidence type="ECO:0000313" key="3">
    <source>
        <dbReference type="Proteomes" id="UP001196413"/>
    </source>
</evidence>
<proteinExistence type="predicted"/>
<evidence type="ECO:0008006" key="4">
    <source>
        <dbReference type="Google" id="ProtNLM"/>
    </source>
</evidence>
<evidence type="ECO:0000313" key="1">
    <source>
        <dbReference type="EMBL" id="KAJ1364449.1"/>
    </source>
</evidence>
<organism evidence="2 3">
    <name type="scientific">Parelaphostrongylus tenuis</name>
    <name type="common">Meningeal worm</name>
    <dbReference type="NCBI Taxonomy" id="148309"/>
    <lineage>
        <taxon>Eukaryota</taxon>
        <taxon>Metazoa</taxon>
        <taxon>Ecdysozoa</taxon>
        <taxon>Nematoda</taxon>
        <taxon>Chromadorea</taxon>
        <taxon>Rhabditida</taxon>
        <taxon>Rhabditina</taxon>
        <taxon>Rhabditomorpha</taxon>
        <taxon>Strongyloidea</taxon>
        <taxon>Metastrongylidae</taxon>
        <taxon>Parelaphostrongylus</taxon>
    </lineage>
</organism>
<accession>A0AAD5QW19</accession>
<protein>
    <recommendedName>
        <fullName evidence="4">Transposase</fullName>
    </recommendedName>
</protein>
<dbReference type="Proteomes" id="UP001196413">
    <property type="component" value="Unassembled WGS sequence"/>
</dbReference>